<evidence type="ECO:0000256" key="1">
    <source>
        <dbReference type="ARBA" id="ARBA00009437"/>
    </source>
</evidence>
<comment type="similarity">
    <text evidence="1">Belongs to the LysR transcriptional regulatory family.</text>
</comment>
<keyword evidence="4" id="KW-0804">Transcription</keyword>
<dbReference type="eggNOG" id="COG0583">
    <property type="taxonomic scope" value="Bacteria"/>
</dbReference>
<evidence type="ECO:0000256" key="3">
    <source>
        <dbReference type="ARBA" id="ARBA00023125"/>
    </source>
</evidence>
<dbReference type="Pfam" id="PF00126">
    <property type="entry name" value="HTH_1"/>
    <property type="match status" value="1"/>
</dbReference>
<keyword evidence="3" id="KW-0238">DNA-binding</keyword>
<feature type="domain" description="HTH lysR-type" evidence="8">
    <location>
        <begin position="5"/>
        <end position="62"/>
    </location>
</feature>
<gene>
    <name evidence="9" type="primary">alsR</name>
    <name evidence="9" type="ORF">RG1141_PA04870</name>
</gene>
<dbReference type="HOGENOM" id="CLU_039613_6_4_5"/>
<dbReference type="Gene3D" id="1.10.10.10">
    <property type="entry name" value="Winged helix-like DNA-binding domain superfamily/Winged helix DNA-binding domain"/>
    <property type="match status" value="1"/>
</dbReference>
<dbReference type="PANTHER" id="PTHR30346:SF0">
    <property type="entry name" value="HCA OPERON TRANSCRIPTIONAL ACTIVATOR HCAR"/>
    <property type="match status" value="1"/>
</dbReference>
<dbReference type="PRINTS" id="PR00039">
    <property type="entry name" value="HTHLYSR"/>
</dbReference>
<dbReference type="GO" id="GO:0003677">
    <property type="term" value="F:DNA binding"/>
    <property type="evidence" value="ECO:0007669"/>
    <property type="project" value="UniProtKB-KW"/>
</dbReference>
<dbReference type="RefSeq" id="WP_244447601.1">
    <property type="nucleotide sequence ID" value="NZ_HG938356.1"/>
</dbReference>
<evidence type="ECO:0000256" key="2">
    <source>
        <dbReference type="ARBA" id="ARBA00023015"/>
    </source>
</evidence>
<dbReference type="FunFam" id="1.10.10.10:FF:000001">
    <property type="entry name" value="LysR family transcriptional regulator"/>
    <property type="match status" value="1"/>
</dbReference>
<dbReference type="Proteomes" id="UP000028186">
    <property type="component" value="Plasmid pHAMBI1141a"/>
</dbReference>
<organism evidence="9 10">
    <name type="scientific">Neorhizobium galegae bv. officinalis bv. officinalis str. HAMBI 1141</name>
    <dbReference type="NCBI Taxonomy" id="1028801"/>
    <lineage>
        <taxon>Bacteria</taxon>
        <taxon>Pseudomonadati</taxon>
        <taxon>Pseudomonadota</taxon>
        <taxon>Alphaproteobacteria</taxon>
        <taxon>Hyphomicrobiales</taxon>
        <taxon>Rhizobiaceae</taxon>
        <taxon>Rhizobium/Agrobacterium group</taxon>
        <taxon>Neorhizobium</taxon>
    </lineage>
</organism>
<dbReference type="PANTHER" id="PTHR30346">
    <property type="entry name" value="TRANSCRIPTIONAL DUAL REGULATOR HCAR-RELATED"/>
    <property type="match status" value="1"/>
</dbReference>
<dbReference type="CDD" id="cd08414">
    <property type="entry name" value="PBP2_LTTR_aromatics_like"/>
    <property type="match status" value="1"/>
</dbReference>
<dbReference type="GO" id="GO:0003700">
    <property type="term" value="F:DNA-binding transcription factor activity"/>
    <property type="evidence" value="ECO:0007669"/>
    <property type="project" value="InterPro"/>
</dbReference>
<dbReference type="AlphaFoldDB" id="A0A068TFT6"/>
<keyword evidence="9" id="KW-0614">Plasmid</keyword>
<dbReference type="InterPro" id="IPR036388">
    <property type="entry name" value="WH-like_DNA-bd_sf"/>
</dbReference>
<evidence type="ECO:0000256" key="5">
    <source>
        <dbReference type="ARBA" id="ARBA00054626"/>
    </source>
</evidence>
<dbReference type="SUPFAM" id="SSF53850">
    <property type="entry name" value="Periplasmic binding protein-like II"/>
    <property type="match status" value="1"/>
</dbReference>
<reference evidence="10" key="1">
    <citation type="journal article" date="2014" name="BMC Genomics">
        <title>Genome sequencing of two Neorhizobium galegae strains reveals a noeT gene responsible for the unusual acetylation of the nodulation factors.</title>
        <authorList>
            <person name="Osterman J."/>
            <person name="Marsh J."/>
            <person name="Laine P.K."/>
            <person name="Zeng Z."/>
            <person name="Alatalo E."/>
            <person name="Sullivan J.T."/>
            <person name="Young J.P."/>
            <person name="Thomas-Oates J."/>
            <person name="Paulin L."/>
            <person name="Lindstrom K."/>
        </authorList>
    </citation>
    <scope>NUCLEOTIDE SEQUENCE [LARGE SCALE GENOMIC DNA]</scope>
    <source>
        <strain evidence="10">HAMBI 1141</strain>
        <plasmid evidence="10">II</plasmid>
    </source>
</reference>
<dbReference type="PATRIC" id="fig|1028801.3.peg.5082"/>
<dbReference type="InterPro" id="IPR000847">
    <property type="entry name" value="LysR_HTH_N"/>
</dbReference>
<evidence type="ECO:0000256" key="6">
    <source>
        <dbReference type="ARBA" id="ARBA00067332"/>
    </source>
</evidence>
<accession>A0A068TFT6</accession>
<evidence type="ECO:0000313" key="10">
    <source>
        <dbReference type="Proteomes" id="UP000028186"/>
    </source>
</evidence>
<evidence type="ECO:0000256" key="7">
    <source>
        <dbReference type="ARBA" id="ARBA00083243"/>
    </source>
</evidence>
<comment type="function">
    <text evidence="5">Transcriptional regulator of the ttuABCDE tartrate utilization operon.</text>
</comment>
<dbReference type="PROSITE" id="PS50931">
    <property type="entry name" value="HTH_LYSR"/>
    <property type="match status" value="1"/>
</dbReference>
<proteinExistence type="inferred from homology"/>
<evidence type="ECO:0000313" key="9">
    <source>
        <dbReference type="EMBL" id="CDN57322.1"/>
    </source>
</evidence>
<evidence type="ECO:0000259" key="8">
    <source>
        <dbReference type="PROSITE" id="PS50931"/>
    </source>
</evidence>
<dbReference type="SUPFAM" id="SSF46785">
    <property type="entry name" value="Winged helix' DNA-binding domain"/>
    <property type="match status" value="1"/>
</dbReference>
<evidence type="ECO:0000256" key="4">
    <source>
        <dbReference type="ARBA" id="ARBA00023163"/>
    </source>
</evidence>
<sequence>MKYGIEFRHLHYFACVAEELHFSRAADKLGMAQAPLSQQIRQLEDRLGTKLFRRTTRRVKLTPAGEIFLRHAQEILGGIDRAVTHTRSISGDDSGTISVSGVHVALSHVLPPVISDFRKRYPAMTVDVQVLGTAQQLELLQNNKVQVAFIRPTNPAGFLKTEHILQEGFVAVLPREHRLAQKENLTVKDFAGEPVITYAPTVGASYYHAIMGALRRAGVYPVIVQEVSHTLAIGTLVAAGVGIAIAPSWLAHNPSPYLVYQRLDDIPAEVELLVAWHAEEKSKIVLDFVETTRRVAAMKDVRTAIRWPIKSILPTQLESIDGSWSTRPEAPCSLD</sequence>
<dbReference type="InterPro" id="IPR005119">
    <property type="entry name" value="LysR_subst-bd"/>
</dbReference>
<geneLocation type="plasmid" evidence="10">
    <name>II</name>
</geneLocation>
<dbReference type="Gene3D" id="3.40.190.10">
    <property type="entry name" value="Periplasmic binding protein-like II"/>
    <property type="match status" value="2"/>
</dbReference>
<protein>
    <recommendedName>
        <fullName evidence="6">HTH-type transcriptional regulator TtuA</fullName>
    </recommendedName>
    <alternativeName>
        <fullName evidence="7">Tartrate utilization transcriptional regulator</fullName>
    </alternativeName>
</protein>
<dbReference type="EMBL" id="HG938356">
    <property type="protein sequence ID" value="CDN57322.1"/>
    <property type="molecule type" value="Genomic_DNA"/>
</dbReference>
<dbReference type="InterPro" id="IPR036390">
    <property type="entry name" value="WH_DNA-bd_sf"/>
</dbReference>
<dbReference type="KEGG" id="ngl:RG1141_PA04870"/>
<name>A0A068TFT6_NEOGA</name>
<dbReference type="GO" id="GO:0032993">
    <property type="term" value="C:protein-DNA complex"/>
    <property type="evidence" value="ECO:0007669"/>
    <property type="project" value="TreeGrafter"/>
</dbReference>
<keyword evidence="2" id="KW-0805">Transcription regulation</keyword>
<dbReference type="Pfam" id="PF03466">
    <property type="entry name" value="LysR_substrate"/>
    <property type="match status" value="1"/>
</dbReference>